<evidence type="ECO:0000256" key="2">
    <source>
        <dbReference type="ARBA" id="ARBA00022723"/>
    </source>
</evidence>
<organism evidence="11 12">
    <name type="scientific">Theobroma cacao</name>
    <name type="common">Cacao</name>
    <name type="synonym">Cocoa</name>
    <dbReference type="NCBI Taxonomy" id="3641"/>
    <lineage>
        <taxon>Eukaryota</taxon>
        <taxon>Viridiplantae</taxon>
        <taxon>Streptophyta</taxon>
        <taxon>Embryophyta</taxon>
        <taxon>Tracheophyta</taxon>
        <taxon>Spermatophyta</taxon>
        <taxon>Magnoliopsida</taxon>
        <taxon>eudicotyledons</taxon>
        <taxon>Gunneridae</taxon>
        <taxon>Pentapetalae</taxon>
        <taxon>rosids</taxon>
        <taxon>malvids</taxon>
        <taxon>Malvales</taxon>
        <taxon>Malvaceae</taxon>
        <taxon>Byttnerioideae</taxon>
        <taxon>Theobroma</taxon>
    </lineage>
</organism>
<evidence type="ECO:0000313" key="12">
    <source>
        <dbReference type="Proteomes" id="UP000026915"/>
    </source>
</evidence>
<proteinExistence type="predicted"/>
<dbReference type="SUPFAM" id="SSF53098">
    <property type="entry name" value="Ribonuclease H-like"/>
    <property type="match status" value="1"/>
</dbReference>
<dbReference type="GO" id="GO:0003677">
    <property type="term" value="F:DNA binding"/>
    <property type="evidence" value="ECO:0007669"/>
    <property type="project" value="UniProtKB-KW"/>
</dbReference>
<protein>
    <recommendedName>
        <fullName evidence="10">BED-type domain-containing protein</fullName>
    </recommendedName>
</protein>
<dbReference type="InterPro" id="IPR008906">
    <property type="entry name" value="HATC_C_dom"/>
</dbReference>
<dbReference type="GO" id="GO:0046983">
    <property type="term" value="F:protein dimerization activity"/>
    <property type="evidence" value="ECO:0007669"/>
    <property type="project" value="InterPro"/>
</dbReference>
<dbReference type="OMA" id="YIQIELA"/>
<dbReference type="GO" id="GO:0008270">
    <property type="term" value="F:zinc ion binding"/>
    <property type="evidence" value="ECO:0007669"/>
    <property type="project" value="UniProtKB-KW"/>
</dbReference>
<dbReference type="SMART" id="SM00614">
    <property type="entry name" value="ZnF_BED"/>
    <property type="match status" value="1"/>
</dbReference>
<dbReference type="HOGENOM" id="CLU_1550295_0_0_1"/>
<dbReference type="Pfam" id="PF05699">
    <property type="entry name" value="Dimer_Tnp_hAT"/>
    <property type="match status" value="1"/>
</dbReference>
<evidence type="ECO:0000256" key="6">
    <source>
        <dbReference type="ARBA" id="ARBA00023125"/>
    </source>
</evidence>
<dbReference type="Proteomes" id="UP000026915">
    <property type="component" value="Chromosome 1"/>
</dbReference>
<evidence type="ECO:0000256" key="3">
    <source>
        <dbReference type="ARBA" id="ARBA00022771"/>
    </source>
</evidence>
<keyword evidence="4" id="KW-0862">Zinc</keyword>
<dbReference type="InParanoid" id="A0A061DUH0"/>
<keyword evidence="12" id="KW-1185">Reference proteome</keyword>
<evidence type="ECO:0000256" key="7">
    <source>
        <dbReference type="ARBA" id="ARBA00023163"/>
    </source>
</evidence>
<dbReference type="Gramene" id="EOX93628">
    <property type="protein sequence ID" value="EOX93628"/>
    <property type="gene ID" value="TCM_002516"/>
</dbReference>
<dbReference type="GO" id="GO:0009791">
    <property type="term" value="P:post-embryonic development"/>
    <property type="evidence" value="ECO:0007669"/>
    <property type="project" value="UniProtKB-ARBA"/>
</dbReference>
<dbReference type="PANTHER" id="PTHR46481">
    <property type="entry name" value="ZINC FINGER BED DOMAIN-CONTAINING PROTEIN 4"/>
    <property type="match status" value="1"/>
</dbReference>
<evidence type="ECO:0000256" key="5">
    <source>
        <dbReference type="ARBA" id="ARBA00023015"/>
    </source>
</evidence>
<sequence length="173" mass="19673">MSEVWKHFTKFINNQGESKARCNYCGRELSVNTKYNGTNALKNHMNSCEKFSSALDYIQIELAFQSDDGVALLNELKIYKIAISREEDKSKLEKYLSLNEPDVTDNDDFNVLILWKFNNHRYLTLALQAHDILVIPPSIIASESVFSTGGWVRAAYRSSLSPKMVQALICAQD</sequence>
<dbReference type="InterPro" id="IPR036236">
    <property type="entry name" value="Znf_C2H2_sf"/>
</dbReference>
<keyword evidence="2" id="KW-0479">Metal-binding</keyword>
<dbReference type="InterPro" id="IPR052035">
    <property type="entry name" value="ZnF_BED_domain_contain"/>
</dbReference>
<dbReference type="SUPFAM" id="SSF57667">
    <property type="entry name" value="beta-beta-alpha zinc fingers"/>
    <property type="match status" value="1"/>
</dbReference>
<dbReference type="PANTHER" id="PTHR46481:SF10">
    <property type="entry name" value="ZINC FINGER BED DOMAIN-CONTAINING PROTEIN 39"/>
    <property type="match status" value="1"/>
</dbReference>
<evidence type="ECO:0000313" key="11">
    <source>
        <dbReference type="EMBL" id="EOX93628.1"/>
    </source>
</evidence>
<keyword evidence="3 9" id="KW-0863">Zinc-finger</keyword>
<evidence type="ECO:0000256" key="8">
    <source>
        <dbReference type="ARBA" id="ARBA00023242"/>
    </source>
</evidence>
<name>A0A061DUH0_THECC</name>
<keyword evidence="7" id="KW-0804">Transcription</keyword>
<dbReference type="InterPro" id="IPR003656">
    <property type="entry name" value="Znf_BED"/>
</dbReference>
<keyword evidence="8" id="KW-0539">Nucleus</keyword>
<keyword evidence="6" id="KW-0238">DNA-binding</keyword>
<gene>
    <name evidence="11" type="ORF">TCM_002516</name>
</gene>
<evidence type="ECO:0000256" key="9">
    <source>
        <dbReference type="PROSITE-ProRule" id="PRU00027"/>
    </source>
</evidence>
<evidence type="ECO:0000256" key="1">
    <source>
        <dbReference type="ARBA" id="ARBA00004123"/>
    </source>
</evidence>
<dbReference type="eggNOG" id="KOG1121">
    <property type="taxonomic scope" value="Eukaryota"/>
</dbReference>
<evidence type="ECO:0000256" key="4">
    <source>
        <dbReference type="ARBA" id="ARBA00022833"/>
    </source>
</evidence>
<comment type="subcellular location">
    <subcellularLocation>
        <location evidence="1">Nucleus</location>
    </subcellularLocation>
</comment>
<accession>A0A061DUH0</accession>
<dbReference type="EMBL" id="CM001879">
    <property type="protein sequence ID" value="EOX93628.1"/>
    <property type="molecule type" value="Genomic_DNA"/>
</dbReference>
<dbReference type="PROSITE" id="PS50808">
    <property type="entry name" value="ZF_BED"/>
    <property type="match status" value="1"/>
</dbReference>
<dbReference type="AlphaFoldDB" id="A0A061DUH0"/>
<dbReference type="Pfam" id="PF02892">
    <property type="entry name" value="zf-BED"/>
    <property type="match status" value="1"/>
</dbReference>
<keyword evidence="5" id="KW-0805">Transcription regulation</keyword>
<dbReference type="GO" id="GO:0005634">
    <property type="term" value="C:nucleus"/>
    <property type="evidence" value="ECO:0007669"/>
    <property type="project" value="UniProtKB-SubCell"/>
</dbReference>
<dbReference type="InterPro" id="IPR012337">
    <property type="entry name" value="RNaseH-like_sf"/>
</dbReference>
<reference evidence="11 12" key="1">
    <citation type="journal article" date="2013" name="Genome Biol.">
        <title>The genome sequence of the most widely cultivated cacao type and its use to identify candidate genes regulating pod color.</title>
        <authorList>
            <person name="Motamayor J.C."/>
            <person name="Mockaitis K."/>
            <person name="Schmutz J."/>
            <person name="Haiminen N."/>
            <person name="Iii D.L."/>
            <person name="Cornejo O."/>
            <person name="Findley S.D."/>
            <person name="Zheng P."/>
            <person name="Utro F."/>
            <person name="Royaert S."/>
            <person name="Saski C."/>
            <person name="Jenkins J."/>
            <person name="Podicheti R."/>
            <person name="Zhao M."/>
            <person name="Scheffler B.E."/>
            <person name="Stack J.C."/>
            <person name="Feltus F.A."/>
            <person name="Mustiga G.M."/>
            <person name="Amores F."/>
            <person name="Phillips W."/>
            <person name="Marelli J.P."/>
            <person name="May G.D."/>
            <person name="Shapiro H."/>
            <person name="Ma J."/>
            <person name="Bustamante C.D."/>
            <person name="Schnell R.J."/>
            <person name="Main D."/>
            <person name="Gilbert D."/>
            <person name="Parida L."/>
            <person name="Kuhn D.N."/>
        </authorList>
    </citation>
    <scope>NUCLEOTIDE SEQUENCE [LARGE SCALE GENOMIC DNA]</scope>
    <source>
        <strain evidence="12">cv. Matina 1-6</strain>
    </source>
</reference>
<evidence type="ECO:0000259" key="10">
    <source>
        <dbReference type="PROSITE" id="PS50808"/>
    </source>
</evidence>
<feature type="domain" description="BED-type" evidence="10">
    <location>
        <begin position="1"/>
        <end position="55"/>
    </location>
</feature>